<dbReference type="PANTHER" id="PTHR37292:SF2">
    <property type="entry name" value="DUF262 DOMAIN-CONTAINING PROTEIN"/>
    <property type="match status" value="1"/>
</dbReference>
<protein>
    <submittedName>
        <fullName evidence="2">DUF262 domain-containing protein</fullName>
    </submittedName>
</protein>
<dbReference type="EMBL" id="CP031083">
    <property type="protein sequence ID" value="AYF04145.1"/>
    <property type="molecule type" value="Genomic_DNA"/>
</dbReference>
<sequence length="565" mass="63453">MSDPASSIASPQTIAIYDLIDRVSAGELKIPRFQRPYVWSPEDMIELFDSIFHGYPIGSLLIWETELPDISSLDQLGPLKLQGASRASSSYVVDGHQRLATLVGVLDLPADYPSEAMSDWRWWIGYDLEDQEFLHFKRKSGPEKVSIVPLRRVIKTQEFAKLTRDLAKSLPDDKLDEYLDRADYLQRKLRDYKIPATVMKSASLDDAVNIFARVNQRGRDMTPDQMVSALSFRDKSEGAFDLSTSIDSILSELEAFGFGGTERKSVLQSVLYAASLNFTKPAYEKIVNRNSYTLLAPAAEKAGQSLIQAAKFFNEAVGLKTDRLLPYASQLVMLSIYYQALQRDCGGISKNGDEALVRWFWLTSFNGWFAGANTTDLRKAAEKMAGLARGEVSEAEFEAFFGDQAIRELPRAFDRRNARIRASLIVQILSKSLRDPKDGQELDGFKIFDEQSSRDIPYFFPNISAPLISSPANRVIIPASYGRNAFQYFMSLAPDIRSLVADSHLIGEEGLEALRRSDARGFLAHREARIKEAENNFLVKLKLPIVSDDLDRFDEKEDAVSDVDA</sequence>
<dbReference type="Pfam" id="PF03235">
    <property type="entry name" value="GmrSD_N"/>
    <property type="match status" value="1"/>
</dbReference>
<name>A0A386UTX8_9RHOB</name>
<feature type="domain" description="GmrSD restriction endonucleases N-terminal" evidence="1">
    <location>
        <begin position="17"/>
        <end position="230"/>
    </location>
</feature>
<accession>A0A386UTX8</accession>
<evidence type="ECO:0000259" key="1">
    <source>
        <dbReference type="Pfam" id="PF03235"/>
    </source>
</evidence>
<dbReference type="AlphaFoldDB" id="A0A386UTX8"/>
<evidence type="ECO:0000313" key="3">
    <source>
        <dbReference type="Proteomes" id="UP000272010"/>
    </source>
</evidence>
<geneLocation type="plasmid" evidence="3">
    <name>pyee5</name>
</geneLocation>
<dbReference type="RefSeq" id="WP_120445252.1">
    <property type="nucleotide sequence ID" value="NZ_CP031083.1"/>
</dbReference>
<organism evidence="2 3">
    <name type="scientific">Paracoccus yeei</name>
    <dbReference type="NCBI Taxonomy" id="147645"/>
    <lineage>
        <taxon>Bacteria</taxon>
        <taxon>Pseudomonadati</taxon>
        <taxon>Pseudomonadota</taxon>
        <taxon>Alphaproteobacteria</taxon>
        <taxon>Rhodobacterales</taxon>
        <taxon>Paracoccaceae</taxon>
        <taxon>Paracoccus</taxon>
    </lineage>
</organism>
<gene>
    <name evidence="2" type="ORF">PY32053_04653</name>
</gene>
<keyword evidence="2" id="KW-0614">Plasmid</keyword>
<evidence type="ECO:0000313" key="2">
    <source>
        <dbReference type="EMBL" id="AYF04145.1"/>
    </source>
</evidence>
<reference evidence="3" key="1">
    <citation type="submission" date="2018-07" db="EMBL/GenBank/DDBJ databases">
        <title>Genome Structure of the Opportunistic Pathogen Paracoccus yeei (Alphaproteobacteria) and Identification of Putative Virulence Factors.</title>
        <authorList>
            <person name="Lasek R."/>
            <person name="Szuplewska M."/>
            <person name="Mitura M."/>
            <person name="Decewicz P."/>
            <person name="Chmielowska C."/>
            <person name="Pawlot A."/>
            <person name="Sentkowska D."/>
            <person name="Czarnecki J."/>
            <person name="Bartosik D."/>
        </authorList>
    </citation>
    <scope>NUCLEOTIDE SEQUENCE [LARGE SCALE GENOMIC DNA]</scope>
    <source>
        <strain evidence="3">CCUG 32053</strain>
        <plasmid evidence="3">pyee5</plasmid>
    </source>
</reference>
<proteinExistence type="predicted"/>
<dbReference type="PANTHER" id="PTHR37292">
    <property type="entry name" value="VNG6097C"/>
    <property type="match status" value="1"/>
</dbReference>
<dbReference type="Proteomes" id="UP000272010">
    <property type="component" value="Plasmid pYEE5"/>
</dbReference>
<dbReference type="InterPro" id="IPR004919">
    <property type="entry name" value="GmrSD_N"/>
</dbReference>